<evidence type="ECO:0000313" key="4">
    <source>
        <dbReference type="Proteomes" id="UP001303222"/>
    </source>
</evidence>
<feature type="compositionally biased region" description="Basic residues" evidence="1">
    <location>
        <begin position="488"/>
        <end position="502"/>
    </location>
</feature>
<reference evidence="3" key="1">
    <citation type="journal article" date="2023" name="Mol. Phylogenet. Evol.">
        <title>Genome-scale phylogeny and comparative genomics of the fungal order Sordariales.</title>
        <authorList>
            <person name="Hensen N."/>
            <person name="Bonometti L."/>
            <person name="Westerberg I."/>
            <person name="Brannstrom I.O."/>
            <person name="Guillou S."/>
            <person name="Cros-Aarteil S."/>
            <person name="Calhoun S."/>
            <person name="Haridas S."/>
            <person name="Kuo A."/>
            <person name="Mondo S."/>
            <person name="Pangilinan J."/>
            <person name="Riley R."/>
            <person name="LaButti K."/>
            <person name="Andreopoulos B."/>
            <person name="Lipzen A."/>
            <person name="Chen C."/>
            <person name="Yan M."/>
            <person name="Daum C."/>
            <person name="Ng V."/>
            <person name="Clum A."/>
            <person name="Steindorff A."/>
            <person name="Ohm R.A."/>
            <person name="Martin F."/>
            <person name="Silar P."/>
            <person name="Natvig D.O."/>
            <person name="Lalanne C."/>
            <person name="Gautier V."/>
            <person name="Ament-Velasquez S.L."/>
            <person name="Kruys A."/>
            <person name="Hutchinson M.I."/>
            <person name="Powell A.J."/>
            <person name="Barry K."/>
            <person name="Miller A.N."/>
            <person name="Grigoriev I.V."/>
            <person name="Debuchy R."/>
            <person name="Gladieux P."/>
            <person name="Hiltunen Thoren M."/>
            <person name="Johannesson H."/>
        </authorList>
    </citation>
    <scope>NUCLEOTIDE SEQUENCE</scope>
    <source>
        <strain evidence="3">CBS 626.80</strain>
    </source>
</reference>
<feature type="transmembrane region" description="Helical" evidence="2">
    <location>
        <begin position="80"/>
        <end position="96"/>
    </location>
</feature>
<dbReference type="AlphaFoldDB" id="A0AAN6SG27"/>
<keyword evidence="2" id="KW-0812">Transmembrane</keyword>
<proteinExistence type="predicted"/>
<dbReference type="EMBL" id="MU859113">
    <property type="protein sequence ID" value="KAK3952997.1"/>
    <property type="molecule type" value="Genomic_DNA"/>
</dbReference>
<dbReference type="Proteomes" id="UP001303222">
    <property type="component" value="Unassembled WGS sequence"/>
</dbReference>
<organism evidence="3 4">
    <name type="scientific">Pseudoneurospora amorphoporcata</name>
    <dbReference type="NCBI Taxonomy" id="241081"/>
    <lineage>
        <taxon>Eukaryota</taxon>
        <taxon>Fungi</taxon>
        <taxon>Dikarya</taxon>
        <taxon>Ascomycota</taxon>
        <taxon>Pezizomycotina</taxon>
        <taxon>Sordariomycetes</taxon>
        <taxon>Sordariomycetidae</taxon>
        <taxon>Sordariales</taxon>
        <taxon>Sordariaceae</taxon>
        <taxon>Pseudoneurospora</taxon>
    </lineage>
</organism>
<evidence type="ECO:0000256" key="2">
    <source>
        <dbReference type="SAM" id="Phobius"/>
    </source>
</evidence>
<keyword evidence="4" id="KW-1185">Reference proteome</keyword>
<feature type="region of interest" description="Disordered" evidence="1">
    <location>
        <begin position="600"/>
        <end position="659"/>
    </location>
</feature>
<feature type="transmembrane region" description="Helical" evidence="2">
    <location>
        <begin position="108"/>
        <end position="126"/>
    </location>
</feature>
<evidence type="ECO:0000256" key="1">
    <source>
        <dbReference type="SAM" id="MobiDB-lite"/>
    </source>
</evidence>
<sequence>MGLTTLFYTWLPSGRIPKSGPVPTPAVLAERRERMKESFRTAGFLGSVYWLAGVAAILYPNTAGTDPEFGKITDFPQGKVFPVLAGLAILGAWLETRRLGRLQAGPRVLLQLIIGSTMILSTLLAIRRGFSEDLSSSDLFPWSVNESEDIKDENVHYEFQSQQHPGGLRVVVFGEDDVATPAWTRGEKEMRSPGWTEVMCEELKCSHYLSFIPPNLHPPAHSLISNDIYVEAVRQTIKNTAKLKKTQGPGYDYSFQPRLFPVSKALPDLSAQVTSFLDLQNSTTFPKADETLWVFNFGQWDVWSLATLPIATGKAVMDQLTDHVIEQMERLYESTLPNTTTIVSSTPQLLPRKTKTGPMKIIDPEVYKVKSAAAAGAPISNQAKAKTRTKPKPATFRVFFPALFDISMTPGWYSNRPETPAPHSKAEQMRNAAKLTETWNQLMGDKLYAWAERSDDIGLEDLYLKADADADTDIETSLDGQKNPDNRNKKRAPPPVQRKKTGKAATEKVFEKKAKAKANPKPKQPPPLRDFITYDMVSYLTSALIEGQLRRSGLSDGNGLGQKPMSKWYKQVWEPCVKPVESETEELVDLEEEGVVQLSNSDYPTEGKGGKGTVGGGGGAGSAAGHGKAVWAGSGPGTGKRKVERKRAAAAAEKEGREKTATVCNFPDDYLFYTPFTLGSRAIREIAREAAEKVRREDRLG</sequence>
<evidence type="ECO:0000313" key="3">
    <source>
        <dbReference type="EMBL" id="KAK3952997.1"/>
    </source>
</evidence>
<accession>A0AAN6SG27</accession>
<feature type="region of interest" description="Disordered" evidence="1">
    <location>
        <begin position="475"/>
        <end position="505"/>
    </location>
</feature>
<feature type="transmembrane region" description="Helical" evidence="2">
    <location>
        <begin position="41"/>
        <end position="60"/>
    </location>
</feature>
<keyword evidence="2" id="KW-0472">Membrane</keyword>
<feature type="compositionally biased region" description="Gly residues" evidence="1">
    <location>
        <begin position="610"/>
        <end position="624"/>
    </location>
</feature>
<reference evidence="3" key="2">
    <citation type="submission" date="2023-06" db="EMBL/GenBank/DDBJ databases">
        <authorList>
            <consortium name="Lawrence Berkeley National Laboratory"/>
            <person name="Mondo S.J."/>
            <person name="Hensen N."/>
            <person name="Bonometti L."/>
            <person name="Westerberg I."/>
            <person name="Brannstrom I.O."/>
            <person name="Guillou S."/>
            <person name="Cros-Aarteil S."/>
            <person name="Calhoun S."/>
            <person name="Haridas S."/>
            <person name="Kuo A."/>
            <person name="Pangilinan J."/>
            <person name="Riley R."/>
            <person name="Labutti K."/>
            <person name="Andreopoulos B."/>
            <person name="Lipzen A."/>
            <person name="Chen C."/>
            <person name="Yanf M."/>
            <person name="Daum C."/>
            <person name="Ng V."/>
            <person name="Clum A."/>
            <person name="Steindorff A."/>
            <person name="Ohm R."/>
            <person name="Martin F."/>
            <person name="Silar P."/>
            <person name="Natvig D."/>
            <person name="Lalanne C."/>
            <person name="Gautier V."/>
            <person name="Ament-Velasquez S.L."/>
            <person name="Kruys A."/>
            <person name="Hutchinson M.I."/>
            <person name="Powell A.J."/>
            <person name="Barry K."/>
            <person name="Miller A.N."/>
            <person name="Grigoriev I.V."/>
            <person name="Debuchy R."/>
            <person name="Gladieux P."/>
            <person name="Thoren M.H."/>
            <person name="Johannesson H."/>
        </authorList>
    </citation>
    <scope>NUCLEOTIDE SEQUENCE</scope>
    <source>
        <strain evidence="3">CBS 626.80</strain>
    </source>
</reference>
<protein>
    <submittedName>
        <fullName evidence="3">Uncharacterized protein</fullName>
    </submittedName>
</protein>
<keyword evidence="2" id="KW-1133">Transmembrane helix</keyword>
<comment type="caution">
    <text evidence="3">The sequence shown here is derived from an EMBL/GenBank/DDBJ whole genome shotgun (WGS) entry which is preliminary data.</text>
</comment>
<name>A0AAN6SG27_9PEZI</name>
<gene>
    <name evidence="3" type="ORF">QBC32DRAFT_369832</name>
</gene>